<sequence>MGGSLVVTILQPTAAWIENKVGPFELGHNLILAHAAAARIYKNKYQIEEAREKGIELEFQPDAKVVCLY</sequence>
<dbReference type="OrthoDB" id="65569at2759"/>
<keyword evidence="2" id="KW-1185">Reference proteome</keyword>
<evidence type="ECO:0000313" key="2">
    <source>
        <dbReference type="Proteomes" id="UP000187203"/>
    </source>
</evidence>
<reference evidence="2" key="1">
    <citation type="submission" date="2013-09" db="EMBL/GenBank/DDBJ databases">
        <title>Corchorus olitorius genome sequencing.</title>
        <authorList>
            <person name="Alam M."/>
            <person name="Haque M.S."/>
            <person name="Islam M.S."/>
            <person name="Emdad E.M."/>
            <person name="Islam M.M."/>
            <person name="Ahmed B."/>
            <person name="Halim A."/>
            <person name="Hossen Q.M.M."/>
            <person name="Hossain M.Z."/>
            <person name="Ahmed R."/>
            <person name="Khan M.M."/>
            <person name="Islam R."/>
            <person name="Rashid M.M."/>
            <person name="Khan S.A."/>
            <person name="Rahman M.S."/>
            <person name="Alam M."/>
            <person name="Yahiya A.S."/>
            <person name="Khan M.S."/>
            <person name="Azam M.S."/>
            <person name="Haque T."/>
            <person name="Lashkar M.Z.H."/>
            <person name="Akhand A.I."/>
            <person name="Morshed G."/>
            <person name="Roy S."/>
            <person name="Uddin K.S."/>
            <person name="Rabeya T."/>
            <person name="Hossain A.S."/>
            <person name="Chowdhury A."/>
            <person name="Snigdha A.R."/>
            <person name="Mortoza M.S."/>
            <person name="Matin S.A."/>
            <person name="Hoque S.M.E."/>
            <person name="Islam M.K."/>
            <person name="Roy D.K."/>
            <person name="Haider R."/>
            <person name="Moosa M.M."/>
            <person name="Elias S.M."/>
            <person name="Hasan A.M."/>
            <person name="Jahan S."/>
            <person name="Shafiuddin M."/>
            <person name="Mahmood N."/>
            <person name="Shommy N.S."/>
        </authorList>
    </citation>
    <scope>NUCLEOTIDE SEQUENCE [LARGE SCALE GENOMIC DNA]</scope>
    <source>
        <strain evidence="2">cv. O-4</strain>
    </source>
</reference>
<evidence type="ECO:0000313" key="1">
    <source>
        <dbReference type="EMBL" id="OMP10118.1"/>
    </source>
</evidence>
<dbReference type="AlphaFoldDB" id="A0A1R3KSV8"/>
<comment type="caution">
    <text evidence="1">The sequence shown here is derived from an EMBL/GenBank/DDBJ whole genome shotgun (WGS) entry which is preliminary data.</text>
</comment>
<accession>A0A1R3KSV8</accession>
<name>A0A1R3KSV8_9ROSI</name>
<dbReference type="Gene3D" id="3.20.20.80">
    <property type="entry name" value="Glycosidases"/>
    <property type="match status" value="1"/>
</dbReference>
<organism evidence="1 2">
    <name type="scientific">Corchorus olitorius</name>
    <dbReference type="NCBI Taxonomy" id="93759"/>
    <lineage>
        <taxon>Eukaryota</taxon>
        <taxon>Viridiplantae</taxon>
        <taxon>Streptophyta</taxon>
        <taxon>Embryophyta</taxon>
        <taxon>Tracheophyta</taxon>
        <taxon>Spermatophyta</taxon>
        <taxon>Magnoliopsida</taxon>
        <taxon>eudicotyledons</taxon>
        <taxon>Gunneridae</taxon>
        <taxon>Pentapetalae</taxon>
        <taxon>rosids</taxon>
        <taxon>malvids</taxon>
        <taxon>Malvales</taxon>
        <taxon>Malvaceae</taxon>
        <taxon>Grewioideae</taxon>
        <taxon>Apeibeae</taxon>
        <taxon>Corchorus</taxon>
    </lineage>
</organism>
<gene>
    <name evidence="1" type="ORF">COLO4_04805</name>
</gene>
<dbReference type="Proteomes" id="UP000187203">
    <property type="component" value="Unassembled WGS sequence"/>
</dbReference>
<dbReference type="EMBL" id="AWUE01012024">
    <property type="protein sequence ID" value="OMP10118.1"/>
    <property type="molecule type" value="Genomic_DNA"/>
</dbReference>
<protein>
    <submittedName>
        <fullName evidence="1">Uncharacterized protein</fullName>
    </submittedName>
</protein>
<proteinExistence type="predicted"/>